<dbReference type="Proteomes" id="UP001500483">
    <property type="component" value="Unassembled WGS sequence"/>
</dbReference>
<name>A0ABP6RXG9_9PSEU</name>
<keyword evidence="3" id="KW-1185">Reference proteome</keyword>
<comment type="caution">
    <text evidence="2">The sequence shown here is derived from an EMBL/GenBank/DDBJ whole genome shotgun (WGS) entry which is preliminary data.</text>
</comment>
<evidence type="ECO:0000313" key="3">
    <source>
        <dbReference type="Proteomes" id="UP001500483"/>
    </source>
</evidence>
<accession>A0ABP6RXG9</accession>
<gene>
    <name evidence="2" type="ORF">GCM10020366_51220</name>
</gene>
<dbReference type="EMBL" id="BAAAYK010000038">
    <property type="protein sequence ID" value="GAA3362606.1"/>
    <property type="molecule type" value="Genomic_DNA"/>
</dbReference>
<protein>
    <recommendedName>
        <fullName evidence="4">Lasso RiPP family leader peptide-containing protein</fullName>
    </recommendedName>
</protein>
<organism evidence="2 3">
    <name type="scientific">Saccharopolyspora gregorii</name>
    <dbReference type="NCBI Taxonomy" id="33914"/>
    <lineage>
        <taxon>Bacteria</taxon>
        <taxon>Bacillati</taxon>
        <taxon>Actinomycetota</taxon>
        <taxon>Actinomycetes</taxon>
        <taxon>Pseudonocardiales</taxon>
        <taxon>Pseudonocardiaceae</taxon>
        <taxon>Saccharopolyspora</taxon>
    </lineage>
</organism>
<dbReference type="RefSeq" id="WP_255615122.1">
    <property type="nucleotide sequence ID" value="NZ_BAAAYK010000038.1"/>
</dbReference>
<evidence type="ECO:0000313" key="2">
    <source>
        <dbReference type="EMBL" id="GAA3362606.1"/>
    </source>
</evidence>
<evidence type="ECO:0000256" key="1">
    <source>
        <dbReference type="SAM" id="MobiDB-lite"/>
    </source>
</evidence>
<sequence>MDEQTAADGYETPTLVEIVELPEPVTAPFSSYPATRTDPRTE</sequence>
<feature type="region of interest" description="Disordered" evidence="1">
    <location>
        <begin position="1"/>
        <end position="42"/>
    </location>
</feature>
<evidence type="ECO:0008006" key="4">
    <source>
        <dbReference type="Google" id="ProtNLM"/>
    </source>
</evidence>
<reference evidence="3" key="1">
    <citation type="journal article" date="2019" name="Int. J. Syst. Evol. Microbiol.">
        <title>The Global Catalogue of Microorganisms (GCM) 10K type strain sequencing project: providing services to taxonomists for standard genome sequencing and annotation.</title>
        <authorList>
            <consortium name="The Broad Institute Genomics Platform"/>
            <consortium name="The Broad Institute Genome Sequencing Center for Infectious Disease"/>
            <person name="Wu L."/>
            <person name="Ma J."/>
        </authorList>
    </citation>
    <scope>NUCLEOTIDE SEQUENCE [LARGE SCALE GENOMIC DNA]</scope>
    <source>
        <strain evidence="3">JCM 9687</strain>
    </source>
</reference>
<proteinExistence type="predicted"/>